<gene>
    <name evidence="1" type="ORF">E2C01_030636</name>
</gene>
<accession>A0A5B7ESI1</accession>
<organism evidence="1 2">
    <name type="scientific">Portunus trituberculatus</name>
    <name type="common">Swimming crab</name>
    <name type="synonym">Neptunus trituberculatus</name>
    <dbReference type="NCBI Taxonomy" id="210409"/>
    <lineage>
        <taxon>Eukaryota</taxon>
        <taxon>Metazoa</taxon>
        <taxon>Ecdysozoa</taxon>
        <taxon>Arthropoda</taxon>
        <taxon>Crustacea</taxon>
        <taxon>Multicrustacea</taxon>
        <taxon>Malacostraca</taxon>
        <taxon>Eumalacostraca</taxon>
        <taxon>Eucarida</taxon>
        <taxon>Decapoda</taxon>
        <taxon>Pleocyemata</taxon>
        <taxon>Brachyura</taxon>
        <taxon>Eubrachyura</taxon>
        <taxon>Portunoidea</taxon>
        <taxon>Portunidae</taxon>
        <taxon>Portuninae</taxon>
        <taxon>Portunus</taxon>
    </lineage>
</organism>
<evidence type="ECO:0000313" key="1">
    <source>
        <dbReference type="EMBL" id="MPC37162.1"/>
    </source>
</evidence>
<reference evidence="1 2" key="1">
    <citation type="submission" date="2019-05" db="EMBL/GenBank/DDBJ databases">
        <title>Another draft genome of Portunus trituberculatus and its Hox gene families provides insights of decapod evolution.</title>
        <authorList>
            <person name="Jeong J.-H."/>
            <person name="Song I."/>
            <person name="Kim S."/>
            <person name="Choi T."/>
            <person name="Kim D."/>
            <person name="Ryu S."/>
            <person name="Kim W."/>
        </authorList>
    </citation>
    <scope>NUCLEOTIDE SEQUENCE [LARGE SCALE GENOMIC DNA]</scope>
    <source>
        <tissue evidence="1">Muscle</tissue>
    </source>
</reference>
<dbReference type="AlphaFoldDB" id="A0A5B7ESI1"/>
<sequence>MDGIFSLTGKHGHCSLFPNEKYFCKIARGSPTCTGCHKAAPPPLDLSVYSKGCPCFYLWQPVLRLLLKIPPPSLSSATLGNPSKGIGVFTLTGIIAIKISFSGSTCHCYIVRSFQASDNNGTSKE</sequence>
<dbReference type="Proteomes" id="UP000324222">
    <property type="component" value="Unassembled WGS sequence"/>
</dbReference>
<proteinExistence type="predicted"/>
<dbReference type="EMBL" id="VSRR010003703">
    <property type="protein sequence ID" value="MPC37162.1"/>
    <property type="molecule type" value="Genomic_DNA"/>
</dbReference>
<comment type="caution">
    <text evidence="1">The sequence shown here is derived from an EMBL/GenBank/DDBJ whole genome shotgun (WGS) entry which is preliminary data.</text>
</comment>
<keyword evidence="2" id="KW-1185">Reference proteome</keyword>
<protein>
    <submittedName>
        <fullName evidence="1">Uncharacterized protein</fullName>
    </submittedName>
</protein>
<name>A0A5B7ESI1_PORTR</name>
<evidence type="ECO:0000313" key="2">
    <source>
        <dbReference type="Proteomes" id="UP000324222"/>
    </source>
</evidence>